<accession>A0A939H7T4</accession>
<organism evidence="6 7">
    <name type="scientific">Proteiniclasticum aestuarii</name>
    <dbReference type="NCBI Taxonomy" id="2817862"/>
    <lineage>
        <taxon>Bacteria</taxon>
        <taxon>Bacillati</taxon>
        <taxon>Bacillota</taxon>
        <taxon>Clostridia</taxon>
        <taxon>Eubacteriales</taxon>
        <taxon>Clostridiaceae</taxon>
        <taxon>Proteiniclasticum</taxon>
    </lineage>
</organism>
<evidence type="ECO:0000256" key="2">
    <source>
        <dbReference type="ARBA" id="ARBA00023125"/>
    </source>
</evidence>
<dbReference type="InterPro" id="IPR018490">
    <property type="entry name" value="cNMP-bd_dom_sf"/>
</dbReference>
<dbReference type="Pfam" id="PF00027">
    <property type="entry name" value="cNMP_binding"/>
    <property type="match status" value="1"/>
</dbReference>
<dbReference type="PANTHER" id="PTHR24567:SF58">
    <property type="entry name" value="CYCLIC AMP-BINDING REGULATORY PROTEIN"/>
    <property type="match status" value="1"/>
</dbReference>
<dbReference type="PROSITE" id="PS51063">
    <property type="entry name" value="HTH_CRP_2"/>
    <property type="match status" value="1"/>
</dbReference>
<dbReference type="RefSeq" id="WP_207598101.1">
    <property type="nucleotide sequence ID" value="NZ_JAFNJU010000001.1"/>
</dbReference>
<keyword evidence="3" id="KW-0804">Transcription</keyword>
<dbReference type="SMART" id="SM00100">
    <property type="entry name" value="cNMP"/>
    <property type="match status" value="1"/>
</dbReference>
<dbReference type="InterPro" id="IPR036390">
    <property type="entry name" value="WH_DNA-bd_sf"/>
</dbReference>
<dbReference type="Proteomes" id="UP000664218">
    <property type="component" value="Unassembled WGS sequence"/>
</dbReference>
<protein>
    <submittedName>
        <fullName evidence="6">Crp/Fnr family transcriptional regulator</fullName>
    </submittedName>
</protein>
<dbReference type="Pfam" id="PF13545">
    <property type="entry name" value="HTH_Crp_2"/>
    <property type="match status" value="1"/>
</dbReference>
<feature type="domain" description="HTH crp-type" evidence="5">
    <location>
        <begin position="154"/>
        <end position="222"/>
    </location>
</feature>
<evidence type="ECO:0000256" key="1">
    <source>
        <dbReference type="ARBA" id="ARBA00023015"/>
    </source>
</evidence>
<evidence type="ECO:0000259" key="4">
    <source>
        <dbReference type="PROSITE" id="PS50042"/>
    </source>
</evidence>
<keyword evidence="7" id="KW-1185">Reference proteome</keyword>
<dbReference type="SMART" id="SM00419">
    <property type="entry name" value="HTH_CRP"/>
    <property type="match status" value="1"/>
</dbReference>
<dbReference type="Gene3D" id="2.60.120.10">
    <property type="entry name" value="Jelly Rolls"/>
    <property type="match status" value="1"/>
</dbReference>
<dbReference type="AlphaFoldDB" id="A0A939H7T4"/>
<dbReference type="EMBL" id="JAFNJU010000001">
    <property type="protein sequence ID" value="MBO1263583.1"/>
    <property type="molecule type" value="Genomic_DNA"/>
</dbReference>
<dbReference type="PROSITE" id="PS50042">
    <property type="entry name" value="CNMP_BINDING_3"/>
    <property type="match status" value="1"/>
</dbReference>
<evidence type="ECO:0000256" key="3">
    <source>
        <dbReference type="ARBA" id="ARBA00023163"/>
    </source>
</evidence>
<dbReference type="InterPro" id="IPR012318">
    <property type="entry name" value="HTH_CRP"/>
</dbReference>
<dbReference type="GO" id="GO:0003700">
    <property type="term" value="F:DNA-binding transcription factor activity"/>
    <property type="evidence" value="ECO:0007669"/>
    <property type="project" value="TreeGrafter"/>
</dbReference>
<dbReference type="InterPro" id="IPR050397">
    <property type="entry name" value="Env_Response_Regulators"/>
</dbReference>
<dbReference type="InterPro" id="IPR014710">
    <property type="entry name" value="RmlC-like_jellyroll"/>
</dbReference>
<dbReference type="SUPFAM" id="SSF51206">
    <property type="entry name" value="cAMP-binding domain-like"/>
    <property type="match status" value="1"/>
</dbReference>
<sequence>MVESYLKLLMENPLFREMSRDEIGEMLSGMGAYIASYSKNETITVENEKLHGIGIVLRGMVSIGKDTSSGDRLMMARLSQGDIFGEVAVYTGSLWTATVLAEKDATILFLPAEKLMNAEQMSSNAASRFTLNMLYIIAKKARALNDKLELLSLKSIRRKICFYLLKQHQSRKQSEFMVPLRRIEMAEYLQVSRPSLSRELIRLKEEGIIDFEGRNFKLIDIERISKELKK</sequence>
<dbReference type="InterPro" id="IPR000595">
    <property type="entry name" value="cNMP-bd_dom"/>
</dbReference>
<dbReference type="GO" id="GO:0003677">
    <property type="term" value="F:DNA binding"/>
    <property type="evidence" value="ECO:0007669"/>
    <property type="project" value="UniProtKB-KW"/>
</dbReference>
<name>A0A939H7T4_9CLOT</name>
<evidence type="ECO:0000259" key="5">
    <source>
        <dbReference type="PROSITE" id="PS51063"/>
    </source>
</evidence>
<evidence type="ECO:0000313" key="6">
    <source>
        <dbReference type="EMBL" id="MBO1263583.1"/>
    </source>
</evidence>
<reference evidence="6" key="1">
    <citation type="submission" date="2021-03" db="EMBL/GenBank/DDBJ databases">
        <title>Proteiniclasticum marinus sp. nov., isolated from tidal flat sediment.</title>
        <authorList>
            <person name="Namirimu T."/>
            <person name="Yang J.-A."/>
            <person name="Yang S.-H."/>
            <person name="Kim Y.-J."/>
            <person name="Kwon K.K."/>
        </authorList>
    </citation>
    <scope>NUCLEOTIDE SEQUENCE</scope>
    <source>
        <strain evidence="6">SCR006</strain>
    </source>
</reference>
<gene>
    <name evidence="6" type="ORF">J3A84_00830</name>
</gene>
<keyword evidence="1" id="KW-0805">Transcription regulation</keyword>
<comment type="caution">
    <text evidence="6">The sequence shown here is derived from an EMBL/GenBank/DDBJ whole genome shotgun (WGS) entry which is preliminary data.</text>
</comment>
<proteinExistence type="predicted"/>
<evidence type="ECO:0000313" key="7">
    <source>
        <dbReference type="Proteomes" id="UP000664218"/>
    </source>
</evidence>
<dbReference type="CDD" id="cd00038">
    <property type="entry name" value="CAP_ED"/>
    <property type="match status" value="1"/>
</dbReference>
<dbReference type="PANTHER" id="PTHR24567">
    <property type="entry name" value="CRP FAMILY TRANSCRIPTIONAL REGULATORY PROTEIN"/>
    <property type="match status" value="1"/>
</dbReference>
<dbReference type="SUPFAM" id="SSF46785">
    <property type="entry name" value="Winged helix' DNA-binding domain"/>
    <property type="match status" value="1"/>
</dbReference>
<keyword evidence="2" id="KW-0238">DNA-binding</keyword>
<dbReference type="GO" id="GO:0005829">
    <property type="term" value="C:cytosol"/>
    <property type="evidence" value="ECO:0007669"/>
    <property type="project" value="TreeGrafter"/>
</dbReference>
<feature type="domain" description="Cyclic nucleotide-binding" evidence="4">
    <location>
        <begin position="14"/>
        <end position="110"/>
    </location>
</feature>